<dbReference type="EMBL" id="MLAK01001265">
    <property type="protein sequence ID" value="OHS95096.1"/>
    <property type="molecule type" value="Genomic_DNA"/>
</dbReference>
<protein>
    <submittedName>
        <fullName evidence="1">Uncharacterized protein</fullName>
    </submittedName>
</protein>
<proteinExistence type="predicted"/>
<comment type="caution">
    <text evidence="1">The sequence shown here is derived from an EMBL/GenBank/DDBJ whole genome shotgun (WGS) entry which is preliminary data.</text>
</comment>
<organism evidence="1 2">
    <name type="scientific">Tritrichomonas foetus</name>
    <dbReference type="NCBI Taxonomy" id="1144522"/>
    <lineage>
        <taxon>Eukaryota</taxon>
        <taxon>Metamonada</taxon>
        <taxon>Parabasalia</taxon>
        <taxon>Tritrichomonadida</taxon>
        <taxon>Tritrichomonadidae</taxon>
        <taxon>Tritrichomonas</taxon>
    </lineage>
</organism>
<keyword evidence="2" id="KW-1185">Reference proteome</keyword>
<dbReference type="Proteomes" id="UP000179807">
    <property type="component" value="Unassembled WGS sequence"/>
</dbReference>
<evidence type="ECO:0000313" key="1">
    <source>
        <dbReference type="EMBL" id="OHS95096.1"/>
    </source>
</evidence>
<sequence length="224" mass="26321">MDENFLDPFIDQTSYSQADDFKDESMVAFECQFIPPNFTYQIIQDYFRRKHIKYKFIAIEKGKKKSLVLIGFVKSDKIPYFVHRSLLFLIKSSITVLSLHKITLNCDQMYNILKHRYDPTFTSLILKITKQNKAEQPTPKQDEIDMNECMENLPRFSWDTPIKEYSILQTEIEAGLNLFNDKVVVENSSLRKTFQNIGNEELMFPPHQDPDFIARICAHKSVFA</sequence>
<dbReference type="VEuPathDB" id="TrichDB:TRFO_38716"/>
<accession>A0A1J4J7I0</accession>
<dbReference type="RefSeq" id="XP_068348233.1">
    <property type="nucleotide sequence ID" value="XM_068512214.1"/>
</dbReference>
<dbReference type="AlphaFoldDB" id="A0A1J4J7I0"/>
<name>A0A1J4J7I0_9EUKA</name>
<gene>
    <name evidence="1" type="ORF">TRFO_38716</name>
</gene>
<evidence type="ECO:0000313" key="2">
    <source>
        <dbReference type="Proteomes" id="UP000179807"/>
    </source>
</evidence>
<reference evidence="1" key="1">
    <citation type="submission" date="2016-10" db="EMBL/GenBank/DDBJ databases">
        <authorList>
            <person name="Benchimol M."/>
            <person name="Almeida L.G."/>
            <person name="Vasconcelos A.T."/>
            <person name="Perreira-Neves A."/>
            <person name="Rosa I.A."/>
            <person name="Tasca T."/>
            <person name="Bogo M.R."/>
            <person name="de Souza W."/>
        </authorList>
    </citation>
    <scope>NUCLEOTIDE SEQUENCE [LARGE SCALE GENOMIC DNA]</scope>
    <source>
        <strain evidence="1">K</strain>
    </source>
</reference>
<dbReference type="GeneID" id="94846918"/>